<dbReference type="GO" id="GO:0004672">
    <property type="term" value="F:protein kinase activity"/>
    <property type="evidence" value="ECO:0007669"/>
    <property type="project" value="InterPro"/>
</dbReference>
<dbReference type="PROSITE" id="PS50011">
    <property type="entry name" value="PROTEIN_KINASE_DOM"/>
    <property type="match status" value="1"/>
</dbReference>
<dbReference type="PANTHER" id="PTHR11909">
    <property type="entry name" value="CASEIN KINASE-RELATED"/>
    <property type="match status" value="1"/>
</dbReference>
<dbReference type="InterPro" id="IPR050235">
    <property type="entry name" value="CK1_Ser-Thr_kinase"/>
</dbReference>
<proteinExistence type="predicted"/>
<dbReference type="WBParaSite" id="TCONS_00002085.p1">
    <property type="protein sequence ID" value="TCONS_00002085.p1"/>
    <property type="gene ID" value="XLOC_001986"/>
</dbReference>
<evidence type="ECO:0000256" key="1">
    <source>
        <dbReference type="SAM" id="MobiDB-lite"/>
    </source>
</evidence>
<evidence type="ECO:0000313" key="5">
    <source>
        <dbReference type="WBParaSite" id="TCONS_00002085.p1"/>
    </source>
</evidence>
<dbReference type="Gene3D" id="1.10.510.10">
    <property type="entry name" value="Transferase(Phosphotransferase) domain 1"/>
    <property type="match status" value="1"/>
</dbReference>
<evidence type="ECO:0000259" key="2">
    <source>
        <dbReference type="PROSITE" id="PS50011"/>
    </source>
</evidence>
<dbReference type="AlphaFoldDB" id="A0A0K0ET71"/>
<dbReference type="WBParaSite" id="SSTP_0001264800.1">
    <property type="protein sequence ID" value="SSTP_0001264800.1"/>
    <property type="gene ID" value="SSTP_0001264800"/>
</dbReference>
<dbReference type="InterPro" id="IPR011009">
    <property type="entry name" value="Kinase-like_dom_sf"/>
</dbReference>
<accession>A0A0K0ET71</accession>
<evidence type="ECO:0000313" key="3">
    <source>
        <dbReference type="Proteomes" id="UP000035681"/>
    </source>
</evidence>
<feature type="domain" description="Protein kinase" evidence="2">
    <location>
        <begin position="103"/>
        <end position="394"/>
    </location>
</feature>
<dbReference type="GO" id="GO:0005524">
    <property type="term" value="F:ATP binding"/>
    <property type="evidence" value="ECO:0007669"/>
    <property type="project" value="InterPro"/>
</dbReference>
<evidence type="ECO:0000313" key="4">
    <source>
        <dbReference type="WBParaSite" id="SSTP_0001264800.1"/>
    </source>
</evidence>
<organism evidence="4">
    <name type="scientific">Strongyloides stercoralis</name>
    <name type="common">Threadworm</name>
    <dbReference type="NCBI Taxonomy" id="6248"/>
    <lineage>
        <taxon>Eukaryota</taxon>
        <taxon>Metazoa</taxon>
        <taxon>Ecdysozoa</taxon>
        <taxon>Nematoda</taxon>
        <taxon>Chromadorea</taxon>
        <taxon>Rhabditida</taxon>
        <taxon>Tylenchina</taxon>
        <taxon>Panagrolaimomorpha</taxon>
        <taxon>Strongyloidoidea</taxon>
        <taxon>Strongyloididae</taxon>
        <taxon>Strongyloides</taxon>
    </lineage>
</organism>
<protein>
    <submittedName>
        <fullName evidence="4 5">Protein kinase domain-containing protein</fullName>
    </submittedName>
</protein>
<name>A0A0K0ET71_STRER</name>
<feature type="region of interest" description="Disordered" evidence="1">
    <location>
        <begin position="1"/>
        <end position="21"/>
    </location>
</feature>
<dbReference type="SUPFAM" id="SSF56112">
    <property type="entry name" value="Protein kinase-like (PK-like)"/>
    <property type="match status" value="1"/>
</dbReference>
<reference evidence="4" key="1">
    <citation type="submission" date="2015-08" db="UniProtKB">
        <authorList>
            <consortium name="WormBaseParasite"/>
        </authorList>
    </citation>
    <scope>IDENTIFICATION</scope>
</reference>
<dbReference type="STRING" id="6248.A0A0K0ET71"/>
<dbReference type="SMART" id="SM00220">
    <property type="entry name" value="S_TKc"/>
    <property type="match status" value="1"/>
</dbReference>
<dbReference type="InterPro" id="IPR000719">
    <property type="entry name" value="Prot_kinase_dom"/>
</dbReference>
<dbReference type="Proteomes" id="UP000035681">
    <property type="component" value="Unplaced"/>
</dbReference>
<keyword evidence="3" id="KW-1185">Reference proteome</keyword>
<sequence length="394" mass="46425">MDCKSKESKEEKEDCKSKEAKVDCKADEAKADCKLKEEKVVCKTNEAKVECKTNEAKVECKTNEAKVECKTKEAKTDCKTKETQIDKLKQNEVKPGFVKYDDYINYTSLRKGEFAEVVRASSPKDDAFRIIKFLDDNLYEMELELHKLNLEMIKKHLGPNENINNFNRFHRIIEHGIMDKFKRRCIVYEDFEYDLKKATKDVFIVKLRTINLFLYDSLCLINYLHNLGYVHRSIKPSTFMCHEPNHKRDFYLPLVITNLETCCKLISKEEAESNPEKANRSKVRNIKYCSINQHEDNQVYYPSDDIESWFYMGVYLFEAGLPWDRLNVKHTKSIIEKKKVLQNENDPFYNNTPAFFRRIIKNIINKYDKVDTDEIIHMLSKAANSFSKHYTVVV</sequence>